<name>A0A9P4JMK1_9PLEO</name>
<dbReference type="PANTHER" id="PTHR12843">
    <property type="entry name" value="PROTEIN-LYSINE N-METHYLTRANSFERASE METTL10"/>
    <property type="match status" value="1"/>
</dbReference>
<dbReference type="Pfam" id="PF13847">
    <property type="entry name" value="Methyltransf_31"/>
    <property type="match status" value="1"/>
</dbReference>
<feature type="domain" description="Methyltransferase" evidence="1">
    <location>
        <begin position="2"/>
        <end position="105"/>
    </location>
</feature>
<comment type="caution">
    <text evidence="2">The sequence shown here is derived from an EMBL/GenBank/DDBJ whole genome shotgun (WGS) entry which is preliminary data.</text>
</comment>
<dbReference type="InterPro" id="IPR029063">
    <property type="entry name" value="SAM-dependent_MTases_sf"/>
</dbReference>
<dbReference type="AlphaFoldDB" id="A0A9P4JMK1"/>
<organism evidence="2 3">
    <name type="scientific">Delitschia confertaspora ATCC 74209</name>
    <dbReference type="NCBI Taxonomy" id="1513339"/>
    <lineage>
        <taxon>Eukaryota</taxon>
        <taxon>Fungi</taxon>
        <taxon>Dikarya</taxon>
        <taxon>Ascomycota</taxon>
        <taxon>Pezizomycotina</taxon>
        <taxon>Dothideomycetes</taxon>
        <taxon>Pleosporomycetidae</taxon>
        <taxon>Pleosporales</taxon>
        <taxon>Delitschiaceae</taxon>
        <taxon>Delitschia</taxon>
    </lineage>
</organism>
<dbReference type="GO" id="GO:0016279">
    <property type="term" value="F:protein-lysine N-methyltransferase activity"/>
    <property type="evidence" value="ECO:0007669"/>
    <property type="project" value="TreeGrafter"/>
</dbReference>
<keyword evidence="3" id="KW-1185">Reference proteome</keyword>
<protein>
    <recommendedName>
        <fullName evidence="1">Methyltransferase domain-containing protein</fullName>
    </recommendedName>
</protein>
<sequence length="153" mass="17090">MGKLVGVDYSAKSVALAKQIRDSKDEECGDIQFEEFDLLKQDAGEWSPEGGFDVVLDKGTFDAICLSEETDAEGRRICEGYRERVEKLVKSDGRFLVTSCNWTSDEIKGWFDRESGGQGKDGKFVFERAVKYPSFTFGGVEGQKVASLCFKRV</sequence>
<dbReference type="PANTHER" id="PTHR12843:SF5">
    <property type="entry name" value="EEF1A LYSINE METHYLTRANSFERASE 2"/>
    <property type="match status" value="1"/>
</dbReference>
<dbReference type="EMBL" id="ML993960">
    <property type="protein sequence ID" value="KAF2201825.1"/>
    <property type="molecule type" value="Genomic_DNA"/>
</dbReference>
<dbReference type="InterPro" id="IPR025714">
    <property type="entry name" value="Methyltranfer_dom"/>
</dbReference>
<dbReference type="SUPFAM" id="SSF53335">
    <property type="entry name" value="S-adenosyl-L-methionine-dependent methyltransferases"/>
    <property type="match status" value="1"/>
</dbReference>
<evidence type="ECO:0000259" key="1">
    <source>
        <dbReference type="Pfam" id="PF13847"/>
    </source>
</evidence>
<accession>A0A9P4JMK1</accession>
<reference evidence="2" key="1">
    <citation type="journal article" date="2020" name="Stud. Mycol.">
        <title>101 Dothideomycetes genomes: a test case for predicting lifestyles and emergence of pathogens.</title>
        <authorList>
            <person name="Haridas S."/>
            <person name="Albert R."/>
            <person name="Binder M."/>
            <person name="Bloem J."/>
            <person name="Labutti K."/>
            <person name="Salamov A."/>
            <person name="Andreopoulos B."/>
            <person name="Baker S."/>
            <person name="Barry K."/>
            <person name="Bills G."/>
            <person name="Bluhm B."/>
            <person name="Cannon C."/>
            <person name="Castanera R."/>
            <person name="Culley D."/>
            <person name="Daum C."/>
            <person name="Ezra D."/>
            <person name="Gonzalez J."/>
            <person name="Henrissat B."/>
            <person name="Kuo A."/>
            <person name="Liang C."/>
            <person name="Lipzen A."/>
            <person name="Lutzoni F."/>
            <person name="Magnuson J."/>
            <person name="Mondo S."/>
            <person name="Nolan M."/>
            <person name="Ohm R."/>
            <person name="Pangilinan J."/>
            <person name="Park H.-J."/>
            <person name="Ramirez L."/>
            <person name="Alfaro M."/>
            <person name="Sun H."/>
            <person name="Tritt A."/>
            <person name="Yoshinaga Y."/>
            <person name="Zwiers L.-H."/>
            <person name="Turgeon B."/>
            <person name="Goodwin S."/>
            <person name="Spatafora J."/>
            <person name="Crous P."/>
            <person name="Grigoriev I."/>
        </authorList>
    </citation>
    <scope>NUCLEOTIDE SEQUENCE</scope>
    <source>
        <strain evidence="2">ATCC 74209</strain>
    </source>
</reference>
<gene>
    <name evidence="2" type="ORF">GQ43DRAFT_440250</name>
</gene>
<dbReference type="Proteomes" id="UP000799536">
    <property type="component" value="Unassembled WGS sequence"/>
</dbReference>
<dbReference type="Gene3D" id="3.40.50.150">
    <property type="entry name" value="Vaccinia Virus protein VP39"/>
    <property type="match status" value="1"/>
</dbReference>
<evidence type="ECO:0000313" key="3">
    <source>
        <dbReference type="Proteomes" id="UP000799536"/>
    </source>
</evidence>
<dbReference type="OrthoDB" id="10069295at2759"/>
<proteinExistence type="predicted"/>
<evidence type="ECO:0000313" key="2">
    <source>
        <dbReference type="EMBL" id="KAF2201825.1"/>
    </source>
</evidence>
<dbReference type="GO" id="GO:0005737">
    <property type="term" value="C:cytoplasm"/>
    <property type="evidence" value="ECO:0007669"/>
    <property type="project" value="TreeGrafter"/>
</dbReference>